<dbReference type="AlphaFoldDB" id="A0A2H1VZR7"/>
<name>A0A2H1VZR7_SPOFR</name>
<reference evidence="1" key="1">
    <citation type="submission" date="2016-07" db="EMBL/GenBank/DDBJ databases">
        <authorList>
            <person name="Bretaudeau A."/>
        </authorList>
    </citation>
    <scope>NUCLEOTIDE SEQUENCE</scope>
    <source>
        <strain evidence="1">Rice</strain>
        <tissue evidence="1">Whole body</tissue>
    </source>
</reference>
<evidence type="ECO:0000313" key="1">
    <source>
        <dbReference type="EMBL" id="SOQ46273.1"/>
    </source>
</evidence>
<protein>
    <submittedName>
        <fullName evidence="1">SFRICE_039552</fullName>
    </submittedName>
</protein>
<gene>
    <name evidence="1" type="ORF">SFRICE_039552</name>
</gene>
<organism evidence="1">
    <name type="scientific">Spodoptera frugiperda</name>
    <name type="common">Fall armyworm</name>
    <dbReference type="NCBI Taxonomy" id="7108"/>
    <lineage>
        <taxon>Eukaryota</taxon>
        <taxon>Metazoa</taxon>
        <taxon>Ecdysozoa</taxon>
        <taxon>Arthropoda</taxon>
        <taxon>Hexapoda</taxon>
        <taxon>Insecta</taxon>
        <taxon>Pterygota</taxon>
        <taxon>Neoptera</taxon>
        <taxon>Endopterygota</taxon>
        <taxon>Lepidoptera</taxon>
        <taxon>Glossata</taxon>
        <taxon>Ditrysia</taxon>
        <taxon>Noctuoidea</taxon>
        <taxon>Noctuidae</taxon>
        <taxon>Amphipyrinae</taxon>
        <taxon>Spodoptera</taxon>
    </lineage>
</organism>
<sequence length="79" mass="9214">MLLIMLHHAAHEYEPAAAIAYHQVANEQTSHLVVIVYNLRNSKDYNKHQKQNLKLNNFWLHWQSATSNSRTSQCLQCIV</sequence>
<dbReference type="EMBL" id="ODYU01005432">
    <property type="protein sequence ID" value="SOQ46273.1"/>
    <property type="molecule type" value="Genomic_DNA"/>
</dbReference>
<proteinExistence type="predicted"/>
<accession>A0A2H1VZR7</accession>